<name>A0ABY9LI68_9STRE</name>
<protein>
    <recommendedName>
        <fullName evidence="3">Acetyltransferase</fullName>
    </recommendedName>
</protein>
<proteinExistence type="predicted"/>
<dbReference type="Proteomes" id="UP001238096">
    <property type="component" value="Chromosome"/>
</dbReference>
<evidence type="ECO:0000313" key="2">
    <source>
        <dbReference type="Proteomes" id="UP001238096"/>
    </source>
</evidence>
<evidence type="ECO:0008006" key="3">
    <source>
        <dbReference type="Google" id="ProtNLM"/>
    </source>
</evidence>
<evidence type="ECO:0000313" key="1">
    <source>
        <dbReference type="EMBL" id="WMB28521.1"/>
    </source>
</evidence>
<reference evidence="2" key="1">
    <citation type="submission" date="2022-10" db="EMBL/GenBank/DDBJ databases">
        <title>Streptococcus didelphis as causative of fatal infections in opossums (Didelphis albiventris).</title>
        <authorList>
            <person name="Breyer G.M."/>
            <person name="Da Silva M.E.R.J."/>
            <person name="Siqueira F.M."/>
        </authorList>
    </citation>
    <scope>NUCLEOTIDE SEQUENCE [LARGE SCALE GENOMIC DNA]</scope>
    <source>
        <strain evidence="2">LBVP101/21</strain>
    </source>
</reference>
<sequence length="40" mass="4482">MADETVLVLAPLSVLPEYQNRGLVTPIWLSRGSQLRTKQT</sequence>
<keyword evidence="2" id="KW-1185">Reference proteome</keyword>
<gene>
    <name evidence="1" type="ORF">N1496_02850</name>
</gene>
<accession>A0ABY9LI68</accession>
<organism evidence="1 2">
    <name type="scientific">Streptococcus didelphis</name>
    <dbReference type="NCBI Taxonomy" id="102886"/>
    <lineage>
        <taxon>Bacteria</taxon>
        <taxon>Bacillati</taxon>
        <taxon>Bacillota</taxon>
        <taxon>Bacilli</taxon>
        <taxon>Lactobacillales</taxon>
        <taxon>Streptococcaceae</taxon>
        <taxon>Streptococcus</taxon>
    </lineage>
</organism>
<dbReference type="RefSeq" id="WP_281167207.1">
    <property type="nucleotide sequence ID" value="NZ_CP104407.1"/>
</dbReference>
<dbReference type="EMBL" id="CP110509">
    <property type="protein sequence ID" value="WMB28521.1"/>
    <property type="molecule type" value="Genomic_DNA"/>
</dbReference>